<reference evidence="5" key="1">
    <citation type="journal article" date="2014" name="Front. Microbiol.">
        <title>High frequency of phylogenetically diverse reductive dehalogenase-homologous genes in deep subseafloor sedimentary metagenomes.</title>
        <authorList>
            <person name="Kawai M."/>
            <person name="Futagami T."/>
            <person name="Toyoda A."/>
            <person name="Takaki Y."/>
            <person name="Nishi S."/>
            <person name="Hori S."/>
            <person name="Arai W."/>
            <person name="Tsubouchi T."/>
            <person name="Morono Y."/>
            <person name="Uchiyama I."/>
            <person name="Ito T."/>
            <person name="Fujiyama A."/>
            <person name="Inagaki F."/>
            <person name="Takami H."/>
        </authorList>
    </citation>
    <scope>NUCLEOTIDE SEQUENCE</scope>
    <source>
        <strain evidence="5">Expedition CK06-06</strain>
    </source>
</reference>
<evidence type="ECO:0000313" key="5">
    <source>
        <dbReference type="EMBL" id="GAG05189.1"/>
    </source>
</evidence>
<dbReference type="InterPro" id="IPR045864">
    <property type="entry name" value="aa-tRNA-synth_II/BPL/LPL"/>
</dbReference>
<dbReference type="GO" id="GO:0005524">
    <property type="term" value="F:ATP binding"/>
    <property type="evidence" value="ECO:0007669"/>
    <property type="project" value="InterPro"/>
</dbReference>
<keyword evidence="3" id="KW-0067">ATP-binding</keyword>
<proteinExistence type="predicted"/>
<keyword evidence="2" id="KW-0547">Nucleotide-binding</keyword>
<dbReference type="Gene3D" id="3.30.930.10">
    <property type="entry name" value="Bira Bifunctional Protein, Domain 2"/>
    <property type="match status" value="1"/>
</dbReference>
<feature type="non-terminal residue" evidence="5">
    <location>
        <position position="1"/>
    </location>
</feature>
<organism evidence="5">
    <name type="scientific">marine sediment metagenome</name>
    <dbReference type="NCBI Taxonomy" id="412755"/>
    <lineage>
        <taxon>unclassified sequences</taxon>
        <taxon>metagenomes</taxon>
        <taxon>ecological metagenomes</taxon>
    </lineage>
</organism>
<protein>
    <recommendedName>
        <fullName evidence="4">Aminoacyl-tRNA synthetase class II (D/K/N) domain-containing protein</fullName>
    </recommendedName>
</protein>
<dbReference type="InterPro" id="IPR004364">
    <property type="entry name" value="Aa-tRNA-synt_II"/>
</dbReference>
<evidence type="ECO:0000256" key="1">
    <source>
        <dbReference type="ARBA" id="ARBA00022598"/>
    </source>
</evidence>
<sequence>REKGDKEAQMHDKEFVEALKYGMPPTCGFGVSERFFSFLMNKSIRDCVLFPLMKPEGK</sequence>
<accession>X0UHF5</accession>
<dbReference type="GO" id="GO:0005829">
    <property type="term" value="C:cytosol"/>
    <property type="evidence" value="ECO:0007669"/>
    <property type="project" value="TreeGrafter"/>
</dbReference>
<evidence type="ECO:0000256" key="2">
    <source>
        <dbReference type="ARBA" id="ARBA00022741"/>
    </source>
</evidence>
<dbReference type="EMBL" id="BARS01029496">
    <property type="protein sequence ID" value="GAG05189.1"/>
    <property type="molecule type" value="Genomic_DNA"/>
</dbReference>
<gene>
    <name evidence="5" type="ORF">S01H1_46096</name>
</gene>
<evidence type="ECO:0000259" key="4">
    <source>
        <dbReference type="Pfam" id="PF00152"/>
    </source>
</evidence>
<name>X0UHF5_9ZZZZ</name>
<dbReference type="GO" id="GO:0006430">
    <property type="term" value="P:lysyl-tRNA aminoacylation"/>
    <property type="evidence" value="ECO:0007669"/>
    <property type="project" value="TreeGrafter"/>
</dbReference>
<feature type="domain" description="Aminoacyl-tRNA synthetase class II (D/K/N)" evidence="4">
    <location>
        <begin position="5"/>
        <end position="53"/>
    </location>
</feature>
<evidence type="ECO:0000256" key="3">
    <source>
        <dbReference type="ARBA" id="ARBA00022840"/>
    </source>
</evidence>
<keyword evidence="1" id="KW-0436">Ligase</keyword>
<comment type="caution">
    <text evidence="5">The sequence shown here is derived from an EMBL/GenBank/DDBJ whole genome shotgun (WGS) entry which is preliminary data.</text>
</comment>
<dbReference type="AlphaFoldDB" id="X0UHF5"/>
<dbReference type="PANTHER" id="PTHR42918:SF15">
    <property type="entry name" value="LYSINE--TRNA LIGASE, CHLOROPLASTIC_MITOCHONDRIAL"/>
    <property type="match status" value="1"/>
</dbReference>
<dbReference type="GO" id="GO:0004824">
    <property type="term" value="F:lysine-tRNA ligase activity"/>
    <property type="evidence" value="ECO:0007669"/>
    <property type="project" value="TreeGrafter"/>
</dbReference>
<dbReference type="GO" id="GO:0000049">
    <property type="term" value="F:tRNA binding"/>
    <property type="evidence" value="ECO:0007669"/>
    <property type="project" value="TreeGrafter"/>
</dbReference>
<dbReference type="PANTHER" id="PTHR42918">
    <property type="entry name" value="LYSYL-TRNA SYNTHETASE"/>
    <property type="match status" value="1"/>
</dbReference>
<dbReference type="Pfam" id="PF00152">
    <property type="entry name" value="tRNA-synt_2"/>
    <property type="match status" value="1"/>
</dbReference>
<dbReference type="SUPFAM" id="SSF55681">
    <property type="entry name" value="Class II aaRS and biotin synthetases"/>
    <property type="match status" value="1"/>
</dbReference>